<reference evidence="3" key="2">
    <citation type="submission" date="2022-08" db="EMBL/GenBank/DDBJ databases">
        <title>Genome Sequencing of Bacteroides fragilis Group Isolates with Nanopore Technology.</title>
        <authorList>
            <person name="Tisza M.J."/>
            <person name="Smith D."/>
            <person name="Dekker J.P."/>
        </authorList>
    </citation>
    <scope>NUCLEOTIDE SEQUENCE</scope>
    <source>
        <strain evidence="3">BFG-351</strain>
    </source>
</reference>
<evidence type="ECO:0000313" key="2">
    <source>
        <dbReference type="EMBL" id="CUP00950.1"/>
    </source>
</evidence>
<dbReference type="InterPro" id="IPR025049">
    <property type="entry name" value="Mfa-like_1"/>
</dbReference>
<gene>
    <name evidence="2" type="ORF">ERS852461_01644</name>
    <name evidence="3" type="ORF">NXW97_04050</name>
</gene>
<dbReference type="InterPro" id="IPR042278">
    <property type="entry name" value="Mfa-like_1_N"/>
</dbReference>
<name>A0A3E5GKB4_9BACE</name>
<dbReference type="EMBL" id="CZAE01000006">
    <property type="protein sequence ID" value="CUP00950.1"/>
    <property type="molecule type" value="Genomic_DNA"/>
</dbReference>
<dbReference type="Proteomes" id="UP000095606">
    <property type="component" value="Unassembled WGS sequence"/>
</dbReference>
<evidence type="ECO:0000313" key="3">
    <source>
        <dbReference type="EMBL" id="MCS2791188.1"/>
    </source>
</evidence>
<dbReference type="Gene3D" id="2.60.40.2620">
    <property type="entry name" value="Fimbrillin-like"/>
    <property type="match status" value="1"/>
</dbReference>
<sequence>MKKVLLAIAAVATITSCSQNEEFENPAQSNEINFTSVVGKATRATVAVTETLQDNGYKLYAYNTGDKNIADATSLGEAFINDEGKYENSTWKLKTGGYYWPLNEKIHFFAYSPTTANIGSDSWNATGKYPSFSYTVQAEATQEDLLAVAVADKCKTGVTSMGSVNLIFKHILTQINFKLVGKDAGFTYSVTGIKLTNVANEGTYTYSSSTGAWSDLKGAAEYSYVFTNPTSVTGTGTVVIAKDGNALILMPNTNVAAVKVLVAYSTTKDSKTYFTGTKEVVLSGSWGIGQSILYTLTLPSGAEEITVSPSVDENGWGTDNEGSTSEWNNTENTPSN</sequence>
<feature type="compositionally biased region" description="Polar residues" evidence="1">
    <location>
        <begin position="320"/>
        <end position="336"/>
    </location>
</feature>
<reference evidence="2 4" key="1">
    <citation type="submission" date="2015-09" db="EMBL/GenBank/DDBJ databases">
        <authorList>
            <consortium name="Pathogen Informatics"/>
        </authorList>
    </citation>
    <scope>NUCLEOTIDE SEQUENCE [LARGE SCALE GENOMIC DNA]</scope>
    <source>
        <strain evidence="2 4">2789STDY5834846</strain>
    </source>
</reference>
<accession>A0A174JUX6</accession>
<dbReference type="PROSITE" id="PS51257">
    <property type="entry name" value="PROKAR_LIPOPROTEIN"/>
    <property type="match status" value="1"/>
</dbReference>
<dbReference type="Proteomes" id="UP001204548">
    <property type="component" value="Unassembled WGS sequence"/>
</dbReference>
<protein>
    <submittedName>
        <fullName evidence="3">Fimbrillin family protein</fullName>
    </submittedName>
</protein>
<dbReference type="GeneID" id="69587889"/>
<dbReference type="EMBL" id="JANUTS010000001">
    <property type="protein sequence ID" value="MCS2791188.1"/>
    <property type="molecule type" value="Genomic_DNA"/>
</dbReference>
<evidence type="ECO:0000256" key="1">
    <source>
        <dbReference type="SAM" id="MobiDB-lite"/>
    </source>
</evidence>
<dbReference type="RefSeq" id="WP_010535840.1">
    <property type="nucleotide sequence ID" value="NZ_CABMFH010000004.1"/>
</dbReference>
<dbReference type="CDD" id="cd13120">
    <property type="entry name" value="BF2867_like_N"/>
    <property type="match status" value="1"/>
</dbReference>
<feature type="region of interest" description="Disordered" evidence="1">
    <location>
        <begin position="307"/>
        <end position="336"/>
    </location>
</feature>
<proteinExistence type="predicted"/>
<dbReference type="CDD" id="cd13121">
    <property type="entry name" value="BF2867_like_C"/>
    <property type="match status" value="1"/>
</dbReference>
<accession>A0A3E5GKB4</accession>
<organism evidence="2 4">
    <name type="scientific">Bacteroides faecis</name>
    <dbReference type="NCBI Taxonomy" id="674529"/>
    <lineage>
        <taxon>Bacteria</taxon>
        <taxon>Pseudomonadati</taxon>
        <taxon>Bacteroidota</taxon>
        <taxon>Bacteroidia</taxon>
        <taxon>Bacteroidales</taxon>
        <taxon>Bacteroidaceae</taxon>
        <taxon>Bacteroides</taxon>
    </lineage>
</organism>
<dbReference type="Pfam" id="PF13149">
    <property type="entry name" value="Mfa_like_1"/>
    <property type="match status" value="1"/>
</dbReference>
<evidence type="ECO:0000313" key="4">
    <source>
        <dbReference type="Proteomes" id="UP000095606"/>
    </source>
</evidence>
<dbReference type="AlphaFoldDB" id="A0A3E5GKB4"/>